<dbReference type="GO" id="GO:0004930">
    <property type="term" value="F:G protein-coupled receptor activity"/>
    <property type="evidence" value="ECO:0007669"/>
    <property type="project" value="InterPro"/>
</dbReference>
<keyword evidence="9 17" id="KW-0812">Transmembrane</keyword>
<dbReference type="InterPro" id="IPR051931">
    <property type="entry name" value="PAK3-like"/>
</dbReference>
<dbReference type="FunFam" id="1.10.510.10:FF:000011">
    <property type="entry name" value="Non-specific serine/threonine protein kinase"/>
    <property type="match status" value="1"/>
</dbReference>
<dbReference type="OrthoDB" id="5980076at2759"/>
<feature type="binding site" evidence="15">
    <location>
        <position position="952"/>
    </location>
    <ligand>
        <name>ATP</name>
        <dbReference type="ChEBI" id="CHEBI:30616"/>
    </ligand>
</feature>
<dbReference type="InterPro" id="IPR000719">
    <property type="entry name" value="Prot_kinase_dom"/>
</dbReference>
<gene>
    <name evidence="20" type="primary">PAK3</name>
</gene>
<evidence type="ECO:0000256" key="17">
    <source>
        <dbReference type="SAM" id="Phobius"/>
    </source>
</evidence>
<evidence type="ECO:0000256" key="4">
    <source>
        <dbReference type="ARBA" id="ARBA00010663"/>
    </source>
</evidence>
<feature type="transmembrane region" description="Helical" evidence="17">
    <location>
        <begin position="210"/>
        <end position="228"/>
    </location>
</feature>
<dbReference type="CDD" id="cd00637">
    <property type="entry name" value="7tm_classA_rhodopsin-like"/>
    <property type="match status" value="2"/>
</dbReference>
<evidence type="ECO:0000259" key="19">
    <source>
        <dbReference type="PROSITE" id="PS50262"/>
    </source>
</evidence>
<dbReference type="SUPFAM" id="SSF56112">
    <property type="entry name" value="Protein kinase-like (PK-like)"/>
    <property type="match status" value="1"/>
</dbReference>
<evidence type="ECO:0000256" key="12">
    <source>
        <dbReference type="ARBA" id="ARBA00022840"/>
    </source>
</evidence>
<dbReference type="PROSITE" id="PS50011">
    <property type="entry name" value="PROTEIN_KINASE_DOM"/>
    <property type="match status" value="1"/>
</dbReference>
<keyword evidence="7" id="KW-0723">Serine/threonine-protein kinase</keyword>
<dbReference type="Pfam" id="PF00069">
    <property type="entry name" value="Pkinase"/>
    <property type="match status" value="1"/>
</dbReference>
<name>W8AI26_CERCA</name>
<dbReference type="PRINTS" id="PR00237">
    <property type="entry name" value="GPCRRHODOPSN"/>
</dbReference>
<feature type="region of interest" description="Disordered" evidence="16">
    <location>
        <begin position="722"/>
        <end position="753"/>
    </location>
</feature>
<feature type="domain" description="Protein kinase" evidence="18">
    <location>
        <begin position="923"/>
        <end position="1174"/>
    </location>
</feature>
<comment type="similarity">
    <text evidence="4">Belongs to the G-protein coupled receptor 1 family.</text>
</comment>
<evidence type="ECO:0000256" key="11">
    <source>
        <dbReference type="ARBA" id="ARBA00022777"/>
    </source>
</evidence>
<keyword evidence="11 20" id="KW-0418">Kinase</keyword>
<dbReference type="InterPro" id="IPR017441">
    <property type="entry name" value="Protein_kinase_ATP_BS"/>
</dbReference>
<feature type="region of interest" description="Disordered" evidence="16">
    <location>
        <begin position="767"/>
        <end position="810"/>
    </location>
</feature>
<keyword evidence="14 17" id="KW-0472">Membrane</keyword>
<proteinExistence type="evidence at transcript level"/>
<keyword evidence="6" id="KW-0963">Cytoplasm</keyword>
<sequence>MAIDFLILTLLLLSFVINLLALGAFWVTPGLRTTANRFTINLLVINLIGCLILAPTLFLSQSASSNVSLAPAPTEDVANASTPTASAESAAVEALSSSLSLAASASDDRIEILAKPGNRQMTIKHNGKLVEQEGVIVRRNLTGAQDPRTIETIYKCNSTYCQELTIDEGTDTIVITEIEEANHHSGAETESEAHSSVVSALLPRPHIRCWSIDMAAALGALGVLLVVGDTWCAVTDPLRYHTRISSLKTWVFIALTWLVGLMFGALSAFREIDFTSTTVLHERQGFAELSMSSANSIFGITFACVYFVIIILLPFGFVCGMYWRIFSEARENGLRMRQNGSSPLLQSALNLTHNQQSSSLQYANMCAHRNSVSSASSNGGSSACERGGLQMQIDQRRSSPVCARRDSAAKVLLPTISDDGLSDEAAQLESGDFNTEPLVPLTQQPNYADRNQNILLTLQTASGEIKRNYSARQLPLLGTSSQDLQESHGLQGVRQVHSSPNLHKYTQDALEPNCSPHLLGHQQLHAQQHTPTVRHQQFMPQNSHNRTQHSHVLQIPCLQHGSPKALSYMSTLRHRLSNASSLFKYREESRTVRISILVIIMFLVSYLPYGFLVLLQSRMASANFEHSTQLAIFMLLLGNLTSPFIFAYRNKRVRRGVKRLFGFEASTRERSLQRQSSSSGRGSGFLNRHCAGTRSGANIRRNISKLSTHSLNSCKFLTPQNSLSGAVPPPTPAAVGASNRHSSPARIHGLRPNSSCSTIINFSAPLAKETTPPSHQHQHQHQQQHQQIQQQQQHQHQNNVAQPQQQQYRTPNNAVAVTTAANAGPTATTTLDKNKNNENIYANDPAHKRLTGSPAAVAQQQQQQQGTTTAAQLVTPPPTVAPSTAATATQPRSGTAKKKKMSDEEILEKLRTIVSVGDPNRKYTKMEKIGQGASGTVYTAIESSTGMEVAIKQMNLSQQPKKELIINEILVMRENKHPNVVNYLDSYLVSEELWVVMEYLPGGSLTDVVTETCMDEGQIAAVCREVLQALEFLHSNQVIHRDIKSDNILLGLDGSVKLTDFGFCAQISPEQSKRTTMVGTPYWMAPEVVTRKQYGPKVDLWSLGIMAIEMVEGEPPYLNENPLKALYLIATNGKPEIKEKEKLSTVFQDFLDQCLEVDVERRASAHDLLKHPFLKLARPLASLTPLIMAAKEAAKGN</sequence>
<dbReference type="GO" id="GO:0005737">
    <property type="term" value="C:cytoplasm"/>
    <property type="evidence" value="ECO:0007669"/>
    <property type="project" value="UniProtKB-SubCell"/>
</dbReference>
<feature type="transmembrane region" description="Helical" evidence="17">
    <location>
        <begin position="627"/>
        <end position="648"/>
    </location>
</feature>
<keyword evidence="13 17" id="KW-1133">Transmembrane helix</keyword>
<dbReference type="FunFam" id="1.20.1070.10:FF:000397">
    <property type="entry name" value="GG11470"/>
    <property type="match status" value="1"/>
</dbReference>
<feature type="transmembrane region" description="Helical" evidence="17">
    <location>
        <begin position="40"/>
        <end position="59"/>
    </location>
</feature>
<feature type="region of interest" description="Disordered" evidence="16">
    <location>
        <begin position="824"/>
        <end position="903"/>
    </location>
</feature>
<organism evidence="20">
    <name type="scientific">Ceratitis capitata</name>
    <name type="common">Mediterranean fruit fly</name>
    <name type="synonym">Tephritis capitata</name>
    <dbReference type="NCBI Taxonomy" id="7213"/>
    <lineage>
        <taxon>Eukaryota</taxon>
        <taxon>Metazoa</taxon>
        <taxon>Ecdysozoa</taxon>
        <taxon>Arthropoda</taxon>
        <taxon>Hexapoda</taxon>
        <taxon>Insecta</taxon>
        <taxon>Pterygota</taxon>
        <taxon>Neoptera</taxon>
        <taxon>Endopterygota</taxon>
        <taxon>Diptera</taxon>
        <taxon>Brachycera</taxon>
        <taxon>Muscomorpha</taxon>
        <taxon>Tephritoidea</taxon>
        <taxon>Tephritidae</taxon>
        <taxon>Ceratitis</taxon>
        <taxon>Ceratitis</taxon>
    </lineage>
</organism>
<evidence type="ECO:0000256" key="5">
    <source>
        <dbReference type="ARBA" id="ARBA00012513"/>
    </source>
</evidence>
<feature type="region of interest" description="Disordered" evidence="16">
    <location>
        <begin position="671"/>
        <end position="691"/>
    </location>
</feature>
<dbReference type="InterPro" id="IPR008271">
    <property type="entry name" value="Ser/Thr_kinase_AS"/>
</dbReference>
<keyword evidence="8" id="KW-0808">Transferase</keyword>
<reference evidence="20" key="2">
    <citation type="journal article" date="2014" name="BMC Genomics">
        <title>A genomic perspective to assessing quality of mass-reared SIT flies used in Mediterranean fruit fly (Ceratitis capitata) eradication in California.</title>
        <authorList>
            <person name="Calla B."/>
            <person name="Hall B."/>
            <person name="Hou S."/>
            <person name="Geib S.M."/>
        </authorList>
    </citation>
    <scope>NUCLEOTIDE SEQUENCE</scope>
</reference>
<accession>W8AI26</accession>
<keyword evidence="12 15" id="KW-0067">ATP-binding</keyword>
<dbReference type="SUPFAM" id="SSF81321">
    <property type="entry name" value="Family A G protein-coupled receptor-like"/>
    <property type="match status" value="1"/>
</dbReference>
<dbReference type="SMART" id="SM00220">
    <property type="entry name" value="S_TKc"/>
    <property type="match status" value="1"/>
</dbReference>
<dbReference type="FunFam" id="3.30.200.20:FF:000705">
    <property type="entry name" value="Non-specific serine/threonine protein kinase"/>
    <property type="match status" value="1"/>
</dbReference>
<dbReference type="Gene3D" id="1.10.510.10">
    <property type="entry name" value="Transferase(Phosphotransferase) domain 1"/>
    <property type="match status" value="1"/>
</dbReference>
<evidence type="ECO:0000256" key="9">
    <source>
        <dbReference type="ARBA" id="ARBA00022692"/>
    </source>
</evidence>
<evidence type="ECO:0000256" key="15">
    <source>
        <dbReference type="PROSITE-ProRule" id="PRU10141"/>
    </source>
</evidence>
<dbReference type="InterPro" id="IPR000276">
    <property type="entry name" value="GPCR_Rhodpsn"/>
</dbReference>
<feature type="transmembrane region" description="Helical" evidence="17">
    <location>
        <begin position="297"/>
        <end position="323"/>
    </location>
</feature>
<dbReference type="InterPro" id="IPR011009">
    <property type="entry name" value="Kinase-like_dom_sf"/>
</dbReference>
<dbReference type="Gene3D" id="1.20.1070.10">
    <property type="entry name" value="Rhodopsin 7-helix transmembrane proteins"/>
    <property type="match status" value="2"/>
</dbReference>
<dbReference type="InterPro" id="IPR017452">
    <property type="entry name" value="GPCR_Rhodpsn_7TM"/>
</dbReference>
<evidence type="ECO:0000256" key="3">
    <source>
        <dbReference type="ARBA" id="ARBA00008874"/>
    </source>
</evidence>
<protein>
    <recommendedName>
        <fullName evidence="5">non-specific serine/threonine protein kinase</fullName>
        <ecNumber evidence="5">2.7.11.1</ecNumber>
    </recommendedName>
</protein>
<dbReference type="PANTHER" id="PTHR45832">
    <property type="entry name" value="SERINE/THREONINE-PROTEIN KINASE SAMKA-RELATED-RELATED"/>
    <property type="match status" value="1"/>
</dbReference>
<evidence type="ECO:0000256" key="7">
    <source>
        <dbReference type="ARBA" id="ARBA00022527"/>
    </source>
</evidence>
<dbReference type="PROSITE" id="PS00107">
    <property type="entry name" value="PROTEIN_KINASE_ATP"/>
    <property type="match status" value="1"/>
</dbReference>
<dbReference type="AlphaFoldDB" id="W8AI26"/>
<dbReference type="PANTHER" id="PTHR45832:SF22">
    <property type="entry name" value="SERINE_THREONINE-PROTEIN KINASE SAMKA-RELATED"/>
    <property type="match status" value="1"/>
</dbReference>
<feature type="domain" description="G-protein coupled receptors family 1 profile" evidence="19">
    <location>
        <begin position="223"/>
        <end position="646"/>
    </location>
</feature>
<evidence type="ECO:0000256" key="13">
    <source>
        <dbReference type="ARBA" id="ARBA00022989"/>
    </source>
</evidence>
<evidence type="ECO:0000259" key="18">
    <source>
        <dbReference type="PROSITE" id="PS50011"/>
    </source>
</evidence>
<evidence type="ECO:0000256" key="14">
    <source>
        <dbReference type="ARBA" id="ARBA00023136"/>
    </source>
</evidence>
<dbReference type="EMBL" id="GAMC01018400">
    <property type="protein sequence ID" value="JAB88155.1"/>
    <property type="molecule type" value="mRNA"/>
</dbReference>
<evidence type="ECO:0000256" key="1">
    <source>
        <dbReference type="ARBA" id="ARBA00004370"/>
    </source>
</evidence>
<feature type="transmembrane region" description="Helical" evidence="17">
    <location>
        <begin position="6"/>
        <end position="28"/>
    </location>
</feature>
<evidence type="ECO:0000256" key="8">
    <source>
        <dbReference type="ARBA" id="ARBA00022679"/>
    </source>
</evidence>
<feature type="transmembrane region" description="Helical" evidence="17">
    <location>
        <begin position="594"/>
        <end position="615"/>
    </location>
</feature>
<feature type="transmembrane region" description="Helical" evidence="17">
    <location>
        <begin position="249"/>
        <end position="269"/>
    </location>
</feature>
<evidence type="ECO:0000256" key="2">
    <source>
        <dbReference type="ARBA" id="ARBA00004496"/>
    </source>
</evidence>
<evidence type="ECO:0000256" key="16">
    <source>
        <dbReference type="SAM" id="MobiDB-lite"/>
    </source>
</evidence>
<dbReference type="CDD" id="cd06647">
    <property type="entry name" value="STKc_PAK_I"/>
    <property type="match status" value="1"/>
</dbReference>
<dbReference type="Pfam" id="PF00001">
    <property type="entry name" value="7tm_1"/>
    <property type="match status" value="1"/>
</dbReference>
<comment type="subcellular location">
    <subcellularLocation>
        <location evidence="2">Cytoplasm</location>
    </subcellularLocation>
    <subcellularLocation>
        <location evidence="1">Membrane</location>
    </subcellularLocation>
</comment>
<dbReference type="GO" id="GO:0004674">
    <property type="term" value="F:protein serine/threonine kinase activity"/>
    <property type="evidence" value="ECO:0007669"/>
    <property type="project" value="UniProtKB-KW"/>
</dbReference>
<feature type="compositionally biased region" description="Low complexity" evidence="16">
    <location>
        <begin position="783"/>
        <end position="810"/>
    </location>
</feature>
<keyword evidence="10 15" id="KW-0547">Nucleotide-binding</keyword>
<feature type="compositionally biased region" description="Low complexity" evidence="16">
    <location>
        <begin position="881"/>
        <end position="891"/>
    </location>
</feature>
<dbReference type="Gene3D" id="3.30.200.20">
    <property type="entry name" value="Phosphorylase Kinase, domain 1"/>
    <property type="match status" value="1"/>
</dbReference>
<dbReference type="PROSITE" id="PS50262">
    <property type="entry name" value="G_PROTEIN_RECEP_F1_2"/>
    <property type="match status" value="1"/>
</dbReference>
<evidence type="ECO:0000256" key="10">
    <source>
        <dbReference type="ARBA" id="ARBA00022741"/>
    </source>
</evidence>
<dbReference type="GO" id="GO:0016020">
    <property type="term" value="C:membrane"/>
    <property type="evidence" value="ECO:0007669"/>
    <property type="project" value="UniProtKB-SubCell"/>
</dbReference>
<evidence type="ECO:0000313" key="20">
    <source>
        <dbReference type="EMBL" id="JAB88155.1"/>
    </source>
</evidence>
<reference evidence="20" key="1">
    <citation type="submission" date="2013-07" db="EMBL/GenBank/DDBJ databases">
        <authorList>
            <person name="Geib S."/>
        </authorList>
    </citation>
    <scope>NUCLEOTIDE SEQUENCE</scope>
</reference>
<feature type="compositionally biased region" description="Low complexity" evidence="16">
    <location>
        <begin position="855"/>
        <end position="872"/>
    </location>
</feature>
<dbReference type="EC" id="2.7.11.1" evidence="5"/>
<dbReference type="GO" id="GO:0005524">
    <property type="term" value="F:ATP binding"/>
    <property type="evidence" value="ECO:0007669"/>
    <property type="project" value="UniProtKB-UniRule"/>
</dbReference>
<comment type="similarity">
    <text evidence="3">Belongs to the protein kinase superfamily. STE Ser/Thr protein kinase family. STE20 subfamily.</text>
</comment>
<dbReference type="PROSITE" id="PS00108">
    <property type="entry name" value="PROTEIN_KINASE_ST"/>
    <property type="match status" value="1"/>
</dbReference>
<evidence type="ECO:0000256" key="6">
    <source>
        <dbReference type="ARBA" id="ARBA00022490"/>
    </source>
</evidence>